<keyword evidence="1" id="KW-0812">Transmembrane</keyword>
<evidence type="ECO:0008006" key="4">
    <source>
        <dbReference type="Google" id="ProtNLM"/>
    </source>
</evidence>
<evidence type="ECO:0000313" key="2">
    <source>
        <dbReference type="EMBL" id="PRR78489.1"/>
    </source>
</evidence>
<protein>
    <recommendedName>
        <fullName evidence="4">Membrane domain of glycerophosphoryl diester phosphodiesterase</fullName>
    </recommendedName>
</protein>
<dbReference type="AlphaFoldDB" id="A0A2T0B3L6"/>
<feature type="transmembrane region" description="Helical" evidence="1">
    <location>
        <begin position="136"/>
        <end position="159"/>
    </location>
</feature>
<gene>
    <name evidence="2" type="ORF">CLLI_15730</name>
</gene>
<evidence type="ECO:0000256" key="1">
    <source>
        <dbReference type="SAM" id="Phobius"/>
    </source>
</evidence>
<feature type="transmembrane region" description="Helical" evidence="1">
    <location>
        <begin position="106"/>
        <end position="130"/>
    </location>
</feature>
<dbReference type="EMBL" id="PVXO01000044">
    <property type="protein sequence ID" value="PRR78489.1"/>
    <property type="molecule type" value="Genomic_DNA"/>
</dbReference>
<feature type="transmembrane region" description="Helical" evidence="1">
    <location>
        <begin position="64"/>
        <end position="85"/>
    </location>
</feature>
<dbReference type="Proteomes" id="UP000239706">
    <property type="component" value="Unassembled WGS sequence"/>
</dbReference>
<evidence type="ECO:0000313" key="3">
    <source>
        <dbReference type="Proteomes" id="UP000239706"/>
    </source>
</evidence>
<keyword evidence="1" id="KW-1133">Transmembrane helix</keyword>
<accession>A0A2T0B3L6</accession>
<name>A0A2T0B3L6_9CLOT</name>
<feature type="transmembrane region" description="Helical" evidence="1">
    <location>
        <begin position="206"/>
        <end position="223"/>
    </location>
</feature>
<keyword evidence="1" id="KW-0472">Membrane</keyword>
<dbReference type="OrthoDB" id="1907614at2"/>
<reference evidence="2 3" key="1">
    <citation type="submission" date="2018-03" db="EMBL/GenBank/DDBJ databases">
        <title>Genome sequence of Clostridium liquoris DSM 100320.</title>
        <authorList>
            <person name="Poehlein A."/>
            <person name="Daniel R."/>
        </authorList>
    </citation>
    <scope>NUCLEOTIDE SEQUENCE [LARGE SCALE GENOMIC DNA]</scope>
    <source>
        <strain evidence="2 3">DSM 100320</strain>
    </source>
</reference>
<comment type="caution">
    <text evidence="2">The sequence shown here is derived from an EMBL/GenBank/DDBJ whole genome shotgun (WGS) entry which is preliminary data.</text>
</comment>
<feature type="transmembrane region" description="Helical" evidence="1">
    <location>
        <begin position="180"/>
        <end position="200"/>
    </location>
</feature>
<organism evidence="2 3">
    <name type="scientific">Clostridium liquoris</name>
    <dbReference type="NCBI Taxonomy" id="1289519"/>
    <lineage>
        <taxon>Bacteria</taxon>
        <taxon>Bacillati</taxon>
        <taxon>Bacillota</taxon>
        <taxon>Clostridia</taxon>
        <taxon>Eubacteriales</taxon>
        <taxon>Clostridiaceae</taxon>
        <taxon>Clostridium</taxon>
    </lineage>
</organism>
<keyword evidence="3" id="KW-1185">Reference proteome</keyword>
<sequence>MYKDVLKKYLQNFKLLVPFILVKLAYEITTFEATNSTIGTDKYSVITQGAAHPGNVGTSILNNIVMLLITLFAAPLFYGFLQLVIKSIIKEKEVSYKESFRESLRFYLRYLGLTIIIIAIIIGILLLSIFAIALPIILIGVFILLIYVIITIAPCESYLIYHDTSPEEALSKGRVLGKKYFWYILLVSLISGVITFIMKIKPSTGLLTYSIVTLITTIIEFYMSVFTMDICRKEDPILEDSGQLTIDN</sequence>
<dbReference type="RefSeq" id="WP_106063671.1">
    <property type="nucleotide sequence ID" value="NZ_PVXO01000044.1"/>
</dbReference>
<proteinExistence type="predicted"/>